<feature type="modified residue" description="4-aspartylphosphate" evidence="5">
    <location>
        <position position="57"/>
    </location>
</feature>
<protein>
    <submittedName>
        <fullName evidence="8">Response regulator transcription factor</fullName>
    </submittedName>
</protein>
<evidence type="ECO:0000256" key="1">
    <source>
        <dbReference type="ARBA" id="ARBA00022553"/>
    </source>
</evidence>
<dbReference type="InterPro" id="IPR000792">
    <property type="entry name" value="Tscrpt_reg_LuxR_C"/>
</dbReference>
<dbReference type="InterPro" id="IPR058245">
    <property type="entry name" value="NreC/VraR/RcsB-like_REC"/>
</dbReference>
<comment type="caution">
    <text evidence="8">The sequence shown here is derived from an EMBL/GenBank/DDBJ whole genome shotgun (WGS) entry which is preliminary data.</text>
</comment>
<keyword evidence="2" id="KW-0805">Transcription regulation</keyword>
<dbReference type="Pfam" id="PF00072">
    <property type="entry name" value="Response_reg"/>
    <property type="match status" value="1"/>
</dbReference>
<dbReference type="PROSITE" id="PS50110">
    <property type="entry name" value="RESPONSE_REGULATORY"/>
    <property type="match status" value="1"/>
</dbReference>
<dbReference type="GO" id="GO:0000160">
    <property type="term" value="P:phosphorelay signal transduction system"/>
    <property type="evidence" value="ECO:0007669"/>
    <property type="project" value="InterPro"/>
</dbReference>
<dbReference type="InterPro" id="IPR001789">
    <property type="entry name" value="Sig_transdc_resp-reg_receiver"/>
</dbReference>
<keyword evidence="1 5" id="KW-0597">Phosphoprotein</keyword>
<evidence type="ECO:0000256" key="2">
    <source>
        <dbReference type="ARBA" id="ARBA00023015"/>
    </source>
</evidence>
<dbReference type="InterPro" id="IPR011006">
    <property type="entry name" value="CheY-like_superfamily"/>
</dbReference>
<gene>
    <name evidence="8" type="ORF">ENO08_03660</name>
</gene>
<evidence type="ECO:0000256" key="3">
    <source>
        <dbReference type="ARBA" id="ARBA00023125"/>
    </source>
</evidence>
<dbReference type="EMBL" id="DSEC01000256">
    <property type="protein sequence ID" value="HER43536.1"/>
    <property type="molecule type" value="Genomic_DNA"/>
</dbReference>
<dbReference type="PANTHER" id="PTHR43214">
    <property type="entry name" value="TWO-COMPONENT RESPONSE REGULATOR"/>
    <property type="match status" value="1"/>
</dbReference>
<dbReference type="SUPFAM" id="SSF52172">
    <property type="entry name" value="CheY-like"/>
    <property type="match status" value="1"/>
</dbReference>
<organism evidence="8">
    <name type="scientific">Eiseniibacteriota bacterium</name>
    <dbReference type="NCBI Taxonomy" id="2212470"/>
    <lineage>
        <taxon>Bacteria</taxon>
        <taxon>Candidatus Eiseniibacteriota</taxon>
    </lineage>
</organism>
<dbReference type="PROSITE" id="PS00622">
    <property type="entry name" value="HTH_LUXR_1"/>
    <property type="match status" value="1"/>
</dbReference>
<dbReference type="PROSITE" id="PS50043">
    <property type="entry name" value="HTH_LUXR_2"/>
    <property type="match status" value="1"/>
</dbReference>
<dbReference type="PANTHER" id="PTHR43214:SF24">
    <property type="entry name" value="TRANSCRIPTIONAL REGULATORY PROTEIN NARL-RELATED"/>
    <property type="match status" value="1"/>
</dbReference>
<proteinExistence type="predicted"/>
<reference evidence="8" key="1">
    <citation type="journal article" date="2020" name="mSystems">
        <title>Genome- and Community-Level Interaction Insights into Carbon Utilization and Element Cycling Functions of Hydrothermarchaeota in Hydrothermal Sediment.</title>
        <authorList>
            <person name="Zhou Z."/>
            <person name="Liu Y."/>
            <person name="Xu W."/>
            <person name="Pan J."/>
            <person name="Luo Z.H."/>
            <person name="Li M."/>
        </authorList>
    </citation>
    <scope>NUCLEOTIDE SEQUENCE [LARGE SCALE GENOMIC DNA]</scope>
    <source>
        <strain evidence="8">SpSt-1233</strain>
    </source>
</reference>
<keyword evidence="3" id="KW-0238">DNA-binding</keyword>
<dbReference type="SMART" id="SM00448">
    <property type="entry name" value="REC"/>
    <property type="match status" value="1"/>
</dbReference>
<name>A0A7V2AUM4_UNCEI</name>
<dbReference type="GO" id="GO:0006355">
    <property type="term" value="P:regulation of DNA-templated transcription"/>
    <property type="evidence" value="ECO:0007669"/>
    <property type="project" value="InterPro"/>
</dbReference>
<feature type="domain" description="Response regulatory" evidence="7">
    <location>
        <begin position="5"/>
        <end position="122"/>
    </location>
</feature>
<dbReference type="CDD" id="cd06170">
    <property type="entry name" value="LuxR_C_like"/>
    <property type="match status" value="1"/>
</dbReference>
<dbReference type="Gene3D" id="3.40.50.2300">
    <property type="match status" value="1"/>
</dbReference>
<dbReference type="SMART" id="SM00421">
    <property type="entry name" value="HTH_LUXR"/>
    <property type="match status" value="1"/>
</dbReference>
<evidence type="ECO:0000259" key="7">
    <source>
        <dbReference type="PROSITE" id="PS50110"/>
    </source>
</evidence>
<evidence type="ECO:0000256" key="4">
    <source>
        <dbReference type="ARBA" id="ARBA00023163"/>
    </source>
</evidence>
<dbReference type="AlphaFoldDB" id="A0A7V2AUM4"/>
<dbReference type="InterPro" id="IPR039420">
    <property type="entry name" value="WalR-like"/>
</dbReference>
<dbReference type="PRINTS" id="PR00038">
    <property type="entry name" value="HTHLUXR"/>
</dbReference>
<accession>A0A7V2AUM4</accession>
<sequence>MSKIRILLIEDNLLLREGITSMLNDQKDFEVVASAEDGNVFNLLKKMSSPPDIVLLDLGLEKEDSLNLMNQLLDNAPGAKIIAMDIFPEQHDIVAFVKAGGSGFILKNAPLSDYIKTIRDVAGGLKVIPPALANSLFAQLVETVLKNGSAFPKNSIQLTSREQEVVAMISEGLGNKEIAGRLHIATYTVKSHVHNILEKLALNTRLQIAAYVHRERPE</sequence>
<keyword evidence="4" id="KW-0804">Transcription</keyword>
<evidence type="ECO:0000259" key="6">
    <source>
        <dbReference type="PROSITE" id="PS50043"/>
    </source>
</evidence>
<dbReference type="CDD" id="cd17535">
    <property type="entry name" value="REC_NarL-like"/>
    <property type="match status" value="1"/>
</dbReference>
<feature type="domain" description="HTH luxR-type" evidence="6">
    <location>
        <begin position="151"/>
        <end position="216"/>
    </location>
</feature>
<evidence type="ECO:0000313" key="8">
    <source>
        <dbReference type="EMBL" id="HER43536.1"/>
    </source>
</evidence>
<evidence type="ECO:0000256" key="5">
    <source>
        <dbReference type="PROSITE-ProRule" id="PRU00169"/>
    </source>
</evidence>
<dbReference type="Pfam" id="PF00196">
    <property type="entry name" value="GerE"/>
    <property type="match status" value="1"/>
</dbReference>
<dbReference type="InterPro" id="IPR016032">
    <property type="entry name" value="Sig_transdc_resp-reg_C-effctor"/>
</dbReference>
<dbReference type="Proteomes" id="UP000886069">
    <property type="component" value="Unassembled WGS sequence"/>
</dbReference>
<dbReference type="GO" id="GO:0003677">
    <property type="term" value="F:DNA binding"/>
    <property type="evidence" value="ECO:0007669"/>
    <property type="project" value="UniProtKB-KW"/>
</dbReference>
<dbReference type="SUPFAM" id="SSF46894">
    <property type="entry name" value="C-terminal effector domain of the bipartite response regulators"/>
    <property type="match status" value="1"/>
</dbReference>